<organism evidence="2 3">
    <name type="scientific">Rhizophagus clarus</name>
    <dbReference type="NCBI Taxonomy" id="94130"/>
    <lineage>
        <taxon>Eukaryota</taxon>
        <taxon>Fungi</taxon>
        <taxon>Fungi incertae sedis</taxon>
        <taxon>Mucoromycota</taxon>
        <taxon>Glomeromycotina</taxon>
        <taxon>Glomeromycetes</taxon>
        <taxon>Glomerales</taxon>
        <taxon>Glomeraceae</taxon>
        <taxon>Rhizophagus</taxon>
    </lineage>
</organism>
<protein>
    <recommendedName>
        <fullName evidence="4">HTH myb-type domain-containing protein</fullName>
    </recommendedName>
</protein>
<gene>
    <name evidence="2" type="ORF">RCL2_002991200</name>
</gene>
<reference evidence="2" key="1">
    <citation type="submission" date="2019-10" db="EMBL/GenBank/DDBJ databases">
        <title>Conservation and host-specific expression of non-tandemly repeated heterogenous ribosome RNA gene in arbuscular mycorrhizal fungi.</title>
        <authorList>
            <person name="Maeda T."/>
            <person name="Kobayashi Y."/>
            <person name="Nakagawa T."/>
            <person name="Ezawa T."/>
            <person name="Yamaguchi K."/>
            <person name="Bino T."/>
            <person name="Nishimoto Y."/>
            <person name="Shigenobu S."/>
            <person name="Kawaguchi M."/>
        </authorList>
    </citation>
    <scope>NUCLEOTIDE SEQUENCE</scope>
    <source>
        <strain evidence="2">HR1</strain>
    </source>
</reference>
<dbReference type="AlphaFoldDB" id="A0A8H3MDY8"/>
<evidence type="ECO:0000313" key="2">
    <source>
        <dbReference type="EMBL" id="GET03578.1"/>
    </source>
</evidence>
<evidence type="ECO:0000256" key="1">
    <source>
        <dbReference type="SAM" id="MobiDB-lite"/>
    </source>
</evidence>
<evidence type="ECO:0000313" key="3">
    <source>
        <dbReference type="Proteomes" id="UP000615446"/>
    </source>
</evidence>
<comment type="caution">
    <text evidence="2">The sequence shown here is derived from an EMBL/GenBank/DDBJ whole genome shotgun (WGS) entry which is preliminary data.</text>
</comment>
<dbReference type="OrthoDB" id="2442594at2759"/>
<sequence length="232" mass="28250">MGKMGKTFSDKDNEFIIYCMYYMKKYCHRHYYYFTDHFEIISKLMSSKYTPSQISEHWRNRLYPNLSHNPRWKRKKVSIIEHIEWIYKCRKSRINVLNMLEICFDNYYCYGVDRNSEKNNTLKLSQNHQKSRWKCMVRDLDDQPNKWDFTRRKDSSQKNDLEQKHTSRNAEKRKYKQNNFTLFLPSADNSHPYTPSIQNDSSSKVSVESLINESIPDFSQIIKEYIEECNRH</sequence>
<dbReference type="Proteomes" id="UP000615446">
    <property type="component" value="Unassembled WGS sequence"/>
</dbReference>
<name>A0A8H3MDY8_9GLOM</name>
<evidence type="ECO:0008006" key="4">
    <source>
        <dbReference type="Google" id="ProtNLM"/>
    </source>
</evidence>
<accession>A0A8H3MDY8</accession>
<proteinExistence type="predicted"/>
<dbReference type="EMBL" id="BLAL01000324">
    <property type="protein sequence ID" value="GET03578.1"/>
    <property type="molecule type" value="Genomic_DNA"/>
</dbReference>
<feature type="region of interest" description="Disordered" evidence="1">
    <location>
        <begin position="146"/>
        <end position="171"/>
    </location>
</feature>